<accession>A0A8U8C8F6</accession>
<protein>
    <submittedName>
        <fullName evidence="1">Uncharacterized protein</fullName>
    </submittedName>
</protein>
<dbReference type="Proteomes" id="UP000694382">
    <property type="component" value="Chromosome 3"/>
</dbReference>
<organism evidence="1 2">
    <name type="scientific">Geospiza parvula</name>
    <name type="common">Small tree-finch</name>
    <name type="synonym">Camarhynchus parvulus</name>
    <dbReference type="NCBI Taxonomy" id="87175"/>
    <lineage>
        <taxon>Eukaryota</taxon>
        <taxon>Metazoa</taxon>
        <taxon>Chordata</taxon>
        <taxon>Craniata</taxon>
        <taxon>Vertebrata</taxon>
        <taxon>Euteleostomi</taxon>
        <taxon>Archelosauria</taxon>
        <taxon>Archosauria</taxon>
        <taxon>Dinosauria</taxon>
        <taxon>Saurischia</taxon>
        <taxon>Theropoda</taxon>
        <taxon>Coelurosauria</taxon>
        <taxon>Aves</taxon>
        <taxon>Neognathae</taxon>
        <taxon>Neoaves</taxon>
        <taxon>Telluraves</taxon>
        <taxon>Australaves</taxon>
        <taxon>Passeriformes</taxon>
        <taxon>Thraupidae</taxon>
        <taxon>Camarhynchus</taxon>
    </lineage>
</organism>
<reference evidence="1" key="2">
    <citation type="submission" date="2025-08" db="UniProtKB">
        <authorList>
            <consortium name="Ensembl"/>
        </authorList>
    </citation>
    <scope>IDENTIFICATION</scope>
</reference>
<proteinExistence type="predicted"/>
<evidence type="ECO:0000313" key="2">
    <source>
        <dbReference type="Proteomes" id="UP000694382"/>
    </source>
</evidence>
<keyword evidence="2" id="KW-1185">Reference proteome</keyword>
<reference evidence="1" key="1">
    <citation type="submission" date="2020-02" db="EMBL/GenBank/DDBJ databases">
        <authorList>
            <person name="Enbody D E."/>
            <person name="Pettersson E M."/>
        </authorList>
    </citation>
    <scope>NUCLEOTIDE SEQUENCE [LARGE SCALE GENOMIC DNA]</scope>
</reference>
<name>A0A8U8C8F6_GEOPR</name>
<evidence type="ECO:0000313" key="1">
    <source>
        <dbReference type="Ensembl" id="ENSCPVP00000026919.1"/>
    </source>
</evidence>
<sequence>MLSWGTSGRPLPGEAHLECCVLSWAPQCKRDTELLEWVQWRGTKMIRGMEHPSYKERLREEVVESPSPEIKELSGHKSVQCALGWAFLRREVDQMTHCGLFLML</sequence>
<dbReference type="AlphaFoldDB" id="A0A8U8C8F6"/>
<reference evidence="1" key="3">
    <citation type="submission" date="2025-09" db="UniProtKB">
        <authorList>
            <consortium name="Ensembl"/>
        </authorList>
    </citation>
    <scope>IDENTIFICATION</scope>
</reference>
<dbReference type="Ensembl" id="ENSCPVT00000028277.1">
    <property type="protein sequence ID" value="ENSCPVP00000026919.1"/>
    <property type="gene ID" value="ENSCPVG00000018286.1"/>
</dbReference>